<reference evidence="6 7" key="1">
    <citation type="journal article" date="2017" name="Int. J. Syst. Evol. Microbiol.">
        <title>Mucilaginibacterpsychrotolerans sp. nov., isolated from peatlands.</title>
        <authorList>
            <person name="Deng Y."/>
            <person name="Shen L."/>
            <person name="Xu B."/>
            <person name="Liu Y."/>
            <person name="Gu Z."/>
            <person name="Liu H."/>
            <person name="Zhou Y."/>
        </authorList>
    </citation>
    <scope>NUCLEOTIDE SEQUENCE [LARGE SCALE GENOMIC DNA]</scope>
    <source>
        <strain evidence="6 7">NH7-4</strain>
    </source>
</reference>
<dbReference type="InterPro" id="IPR036188">
    <property type="entry name" value="FAD/NAD-bd_sf"/>
</dbReference>
<proteinExistence type="inferred from homology"/>
<dbReference type="PANTHER" id="PTHR42784">
    <property type="entry name" value="PYRANOSE 2-OXIDASE"/>
    <property type="match status" value="1"/>
</dbReference>
<dbReference type="RefSeq" id="WP_133232606.1">
    <property type="nucleotide sequence ID" value="NZ_SOZE01000017.1"/>
</dbReference>
<gene>
    <name evidence="6" type="ORF">E2R66_16800</name>
</gene>
<evidence type="ECO:0000256" key="2">
    <source>
        <dbReference type="ARBA" id="ARBA00010790"/>
    </source>
</evidence>
<evidence type="ECO:0000256" key="1">
    <source>
        <dbReference type="ARBA" id="ARBA00001974"/>
    </source>
</evidence>
<evidence type="ECO:0000313" key="6">
    <source>
        <dbReference type="EMBL" id="TFF36199.1"/>
    </source>
</evidence>
<organism evidence="6 7">
    <name type="scientific">Mucilaginibacter psychrotolerans</name>
    <dbReference type="NCBI Taxonomy" id="1524096"/>
    <lineage>
        <taxon>Bacteria</taxon>
        <taxon>Pseudomonadati</taxon>
        <taxon>Bacteroidota</taxon>
        <taxon>Sphingobacteriia</taxon>
        <taxon>Sphingobacteriales</taxon>
        <taxon>Sphingobacteriaceae</taxon>
        <taxon>Mucilaginibacter</taxon>
    </lineage>
</organism>
<protein>
    <recommendedName>
        <fullName evidence="8">GMC family oxidoreductase</fullName>
    </recommendedName>
</protein>
<dbReference type="EMBL" id="SOZE01000017">
    <property type="protein sequence ID" value="TFF36199.1"/>
    <property type="molecule type" value="Genomic_DNA"/>
</dbReference>
<keyword evidence="5" id="KW-0560">Oxidoreductase</keyword>
<dbReference type="Pfam" id="PF01946">
    <property type="entry name" value="Thi4"/>
    <property type="match status" value="1"/>
</dbReference>
<dbReference type="AlphaFoldDB" id="A0A4Y8SB04"/>
<evidence type="ECO:0000313" key="7">
    <source>
        <dbReference type="Proteomes" id="UP000297540"/>
    </source>
</evidence>
<comment type="similarity">
    <text evidence="2">Belongs to the GMC oxidoreductase family.</text>
</comment>
<dbReference type="SUPFAM" id="SSF51905">
    <property type="entry name" value="FAD/NAD(P)-binding domain"/>
    <property type="match status" value="1"/>
</dbReference>
<dbReference type="PANTHER" id="PTHR42784:SF1">
    <property type="entry name" value="PYRANOSE 2-OXIDASE"/>
    <property type="match status" value="1"/>
</dbReference>
<sequence length="474" mass="53524">MKFLTQLNESENYDIVIVGAGLSGLECGNILSKKGIKILIIESGPIGPLAHLNSLQPTSRAFKTWLQGHLLDPFFKKVNNSLSPPHFQNHSGLRSLVGGRSLYWRGVILPMENYALHQWPVESSLFRDNYQVVYKELTNWDESTLKNKLLNLFDNAKLTGFQNTPRAKQSFEGLSGLVYSPLYSLLSSTEGECHILTNCNVKGISKDGKNWKLEYINNRESKALLVSKCVLASGTIENSRLVRSLARTRKSIRNKFNKFKIYDHIIQGVLVRINKSLINLDDFVSDNSVVKIGNQIVRSNTFCSLKKSQNYYLLDIWGLGEQLPDQTHLQFKSNGTLPYVEVKLNAFDDFVLIQQVEEIKNIHSELMIYFNFSQKEVIFPKFGTAGFTYSDVLKKIENSESKMSCEPYYCPLGTVDHEGGTIPFGDSLNYDGSFLDTESLYILGPSTFPRMGAANPSLTNITLSRFISENYISK</sequence>
<accession>A0A4Y8SB04</accession>
<keyword evidence="4" id="KW-0274">FAD</keyword>
<dbReference type="OrthoDB" id="9787779at2"/>
<evidence type="ECO:0008006" key="8">
    <source>
        <dbReference type="Google" id="ProtNLM"/>
    </source>
</evidence>
<comment type="cofactor">
    <cofactor evidence="1">
        <name>FAD</name>
        <dbReference type="ChEBI" id="CHEBI:57692"/>
    </cofactor>
</comment>
<dbReference type="InterPro" id="IPR051473">
    <property type="entry name" value="P2Ox-like"/>
</dbReference>
<dbReference type="Proteomes" id="UP000297540">
    <property type="component" value="Unassembled WGS sequence"/>
</dbReference>
<name>A0A4Y8SB04_9SPHI</name>
<dbReference type="Gene3D" id="3.50.50.60">
    <property type="entry name" value="FAD/NAD(P)-binding domain"/>
    <property type="match status" value="1"/>
</dbReference>
<keyword evidence="3" id="KW-0285">Flavoprotein</keyword>
<dbReference type="GO" id="GO:0016491">
    <property type="term" value="F:oxidoreductase activity"/>
    <property type="evidence" value="ECO:0007669"/>
    <property type="project" value="UniProtKB-KW"/>
</dbReference>
<evidence type="ECO:0000256" key="3">
    <source>
        <dbReference type="ARBA" id="ARBA00022630"/>
    </source>
</evidence>
<comment type="caution">
    <text evidence="6">The sequence shown here is derived from an EMBL/GenBank/DDBJ whole genome shotgun (WGS) entry which is preliminary data.</text>
</comment>
<evidence type="ECO:0000256" key="5">
    <source>
        <dbReference type="ARBA" id="ARBA00023002"/>
    </source>
</evidence>
<evidence type="ECO:0000256" key="4">
    <source>
        <dbReference type="ARBA" id="ARBA00022827"/>
    </source>
</evidence>
<keyword evidence="7" id="KW-1185">Reference proteome</keyword>